<dbReference type="Proteomes" id="UP001443914">
    <property type="component" value="Unassembled WGS sequence"/>
</dbReference>
<evidence type="ECO:0008006" key="4">
    <source>
        <dbReference type="Google" id="ProtNLM"/>
    </source>
</evidence>
<evidence type="ECO:0000256" key="1">
    <source>
        <dbReference type="SAM" id="MobiDB-lite"/>
    </source>
</evidence>
<proteinExistence type="predicted"/>
<dbReference type="Pfam" id="PF04801">
    <property type="entry name" value="RPC5"/>
    <property type="match status" value="1"/>
</dbReference>
<sequence>MDLDDLDAPPQAPSRPSRFLPKSRLKKQPVKLEPTVAPLKEEPNPVVMSDMPTSVVAVKKEELQSHSFATEDRMDVDVDHSAVAAVGGDDEVSMSNASKSTIVEEVMEEEDYVVAEYDVYFTPPNSDSQLYVMQYPLRPSWRPYELEQRCTEVRVKPTSAALEVDLSIEVESDNYNPDSPIAEKMQKQILSSSGRQPQAAAYAVGLLKGKQLYLNPIHAVVQLLPSMEYLDIGDIKKKTVSIPVKEEGSSNDTLAGPSKKQQKKQPDPEVVESWIPLKYHSSTSDIARTYLKKMVTEETNLLHFPMNPYEYLNSLCPGAVINKMKASGLSRRYLLSLPLEDRLKRLLVEGPHIQRFNAIMHLAPDDRAEDVLKIVQRHANLVQGVWVGKSGDKCTTGTEKVARDYALSLFSQNPIMKDSELENLGHRKSVAKTVLREIAIERPYLKDWKFKESTDVVFMKLYPDIVEHQRKLWQDQWKQLVEKIPPRGAGLKRPMRSVPSDEVLGRTADEARSVSMSMSKEAQETLSKVLGKLFLTQKVCSLQTIRQGLRDTAVSMSMLPKAGARNSAVVAAVKNVVDAPLEELRAIISEYAVNVHGVYVLKSSSEYPELNPLRNEVIELFRGREPGAKLKKGEIPQAAKISASEFQKVINEYCVSKGGAWVLKNGDGISADDWQRVFKEAKLL</sequence>
<name>A0AAW1IR71_SAPOF</name>
<keyword evidence="3" id="KW-1185">Reference proteome</keyword>
<dbReference type="EMBL" id="JBDFQZ010000009">
    <property type="protein sequence ID" value="KAK9691671.1"/>
    <property type="molecule type" value="Genomic_DNA"/>
</dbReference>
<gene>
    <name evidence="2" type="ORF">RND81_09G211200</name>
</gene>
<dbReference type="GO" id="GO:0005666">
    <property type="term" value="C:RNA polymerase III complex"/>
    <property type="evidence" value="ECO:0007669"/>
    <property type="project" value="TreeGrafter"/>
</dbReference>
<dbReference type="AlphaFoldDB" id="A0AAW1IR71"/>
<dbReference type="PANTHER" id="PTHR12069">
    <property type="entry name" value="DNA-DIRECTED RNA POLYMERASES III 80 KDA POLYPEPTIDE RNA POLYMERASE III SUBUNIT 5"/>
    <property type="match status" value="1"/>
</dbReference>
<feature type="region of interest" description="Disordered" evidence="1">
    <location>
        <begin position="1"/>
        <end position="47"/>
    </location>
</feature>
<protein>
    <recommendedName>
        <fullName evidence="4">DNA-directed RNA polymerase III subunit RPC5</fullName>
    </recommendedName>
</protein>
<dbReference type="InterPro" id="IPR006886">
    <property type="entry name" value="RNA_pol_III_Rpc5"/>
</dbReference>
<feature type="region of interest" description="Disordered" evidence="1">
    <location>
        <begin position="243"/>
        <end position="268"/>
    </location>
</feature>
<reference evidence="2 3" key="1">
    <citation type="submission" date="2024-03" db="EMBL/GenBank/DDBJ databases">
        <title>WGS assembly of Saponaria officinalis var. Norfolk2.</title>
        <authorList>
            <person name="Jenkins J."/>
            <person name="Shu S."/>
            <person name="Grimwood J."/>
            <person name="Barry K."/>
            <person name="Goodstein D."/>
            <person name="Schmutz J."/>
            <person name="Leebens-Mack J."/>
            <person name="Osbourn A."/>
        </authorList>
    </citation>
    <scope>NUCLEOTIDE SEQUENCE [LARGE SCALE GENOMIC DNA]</scope>
    <source>
        <strain evidence="3">cv. Norfolk2</strain>
        <strain evidence="2">JIC</strain>
        <tissue evidence="2">Leaf</tissue>
    </source>
</reference>
<dbReference type="EMBL" id="JBDFQZ010000009">
    <property type="protein sequence ID" value="KAK9691669.1"/>
    <property type="molecule type" value="Genomic_DNA"/>
</dbReference>
<dbReference type="GO" id="GO:0042797">
    <property type="term" value="P:tRNA transcription by RNA polymerase III"/>
    <property type="evidence" value="ECO:0007669"/>
    <property type="project" value="TreeGrafter"/>
</dbReference>
<dbReference type="EMBL" id="JBDFQZ010000009">
    <property type="protein sequence ID" value="KAK9691670.1"/>
    <property type="molecule type" value="Genomic_DNA"/>
</dbReference>
<dbReference type="PANTHER" id="PTHR12069:SF0">
    <property type="entry name" value="DNA-DIRECTED RNA POLYMERASE III SUBUNIT RPC5"/>
    <property type="match status" value="1"/>
</dbReference>
<accession>A0AAW1IR71</accession>
<evidence type="ECO:0000313" key="2">
    <source>
        <dbReference type="EMBL" id="KAK9691670.1"/>
    </source>
</evidence>
<comment type="caution">
    <text evidence="2">The sequence shown here is derived from an EMBL/GenBank/DDBJ whole genome shotgun (WGS) entry which is preliminary data.</text>
</comment>
<organism evidence="2 3">
    <name type="scientific">Saponaria officinalis</name>
    <name type="common">Common soapwort</name>
    <name type="synonym">Lychnis saponaria</name>
    <dbReference type="NCBI Taxonomy" id="3572"/>
    <lineage>
        <taxon>Eukaryota</taxon>
        <taxon>Viridiplantae</taxon>
        <taxon>Streptophyta</taxon>
        <taxon>Embryophyta</taxon>
        <taxon>Tracheophyta</taxon>
        <taxon>Spermatophyta</taxon>
        <taxon>Magnoliopsida</taxon>
        <taxon>eudicotyledons</taxon>
        <taxon>Gunneridae</taxon>
        <taxon>Pentapetalae</taxon>
        <taxon>Caryophyllales</taxon>
        <taxon>Caryophyllaceae</taxon>
        <taxon>Caryophylleae</taxon>
        <taxon>Saponaria</taxon>
    </lineage>
</organism>
<evidence type="ECO:0000313" key="3">
    <source>
        <dbReference type="Proteomes" id="UP001443914"/>
    </source>
</evidence>